<evidence type="ECO:0000259" key="9">
    <source>
        <dbReference type="Pfam" id="PF02714"/>
    </source>
</evidence>
<sequence length="1515" mass="170849">MAERSLLDTASLLITQTLSAAATTGAVVLHQATPVITTIVARDDDDNDYDQSTLSEINIDASYLFDWGNAPGTGPYFSANNIDAATQITSAALMGGACLVVFSMLRFRWPELYSHRLRLRQMRPSNIPRTLFGWMYPMVTMSDRHVLETIGLDALLFFRAYRMFIYMFLCLSAFGMVVLYPVNFYWSKEYGDGATHTVFDSPISHVQDLNGRYSVAHVFLAYIFAIIVFFYIDRFALHTVTMRWHYLLLTRRSGNSRTLMVTHLPPELRSDRRLAAFIRGMQAGEVESVHVAPLSNELNDALASRARVLQKLEAVYASYLGNPCKARSYDPVLLKRIVLTDGPQARDAERRLLFRWAKRRRSKTHGPVDRPRAWIHRTKELVDSGIASAPHAWLPHSLWPFVHVDAIDYWRYQLSMADKHLQAAREGFFQSPASSVGFVTMRRPADAYIISQLSIHSQPSTCKIRMAPEARAIAWKNVSLPYSKKMLRYILGLVMTFALLLLWCVPVVLISTLISLRFLVTRAPGLVDVVKNNKFVRSLLNYTLPSLILTIFMTILPRLLWSFVLVGGDRAFGIADKDMFIRHLYFLIIYIVVIFGISGPVWSSIYDLFTNFGGFWEKLVNVLPQMATWYCVYVMLYGAGYQVMKLLHLKSVCRYLFHQAAAKTPRDYMKAISPVFIDWGTFQPYTVLFFFIGILYAHLQPLMLPMTALYYIVGLFVMKYMCVYAWYFRQQNAGTLWPVIFRRMVLCVLFYQALTTAIFSTNNNHWFVAPMIVLMLFTWYYFWVRCKYLKKLGDAIPLQLLREAERRRKVVLAREKMEMLNGLRDQIRSNTNNRVNWADIQGESVERVPQPIDINRSPTDAATTADAEIGDDQALLYTDRRKRRTASAVGKLLCAAFIHPIQAFVRSFSYTLSKLEGDPARPLWDHIDDYAFPERVDRLVHPAGRSPLDPNLSKKQPGSLLDVLKSVVLGIPKAFRAIASEFFMHFTVPRAHLDSSIVDYPKVENAEEAFLTQRTRRKQHRRAVLQRDMLNGGIRDAVSENSDSSDNGQPGANLSARKILDDTSSVSQMNFSLAPAQLPNTFVSCIHDTRSGSSTPVESNTQQIPIPLSSTRQVGGAFHRASTFISLVDVKTGKPTPMQYQLNSSELPFGTQLNRKKTDFSQPNMSYLKGVLDSTKFSYLHPGMYGELPSLWLPVRSLKHRDESKRSAKQRIHDAVDALQSAIGENIIGKENIDRIQSKRKSLQGNALRRWSSFSGNLNMRSVPRKSSDGSSSSISGISAVSEKVGIDAGMGDMNVARDAQPPNAPKVMSPSYPNDGNGQTDQANMDSISPHELQKKIEDMHIENQCNNLGIDPTLVSKWDPTGLHRCFGARSLQHVEAALNSTNPPPAMDSLQLQITGQLFGGDPDTLNAPEASEAPFDIDTGGGASEESESDNDIDNYDVYNDSQHLAKKKKTHRRMPTIVSMIMPSRPQNSTLSQPPESTSSSPSGNPEIARAVEEGGYSIDNAKRRQKKNR</sequence>
<evidence type="ECO:0000259" key="11">
    <source>
        <dbReference type="Pfam" id="PF14703"/>
    </source>
</evidence>
<gene>
    <name evidence="12" type="ORF">EDC05_004057</name>
</gene>
<feature type="transmembrane region" description="Helical" evidence="8">
    <location>
        <begin position="584"/>
        <end position="606"/>
    </location>
</feature>
<feature type="region of interest" description="Disordered" evidence="7">
    <location>
        <begin position="1258"/>
        <end position="1277"/>
    </location>
</feature>
<feature type="transmembrane region" description="Helical" evidence="8">
    <location>
        <begin position="708"/>
        <end position="728"/>
    </location>
</feature>
<feature type="domain" description="CSC1/OSCA1-like 7TM region" evidence="9">
    <location>
        <begin position="489"/>
        <end position="759"/>
    </location>
</feature>
<feature type="region of interest" description="Disordered" evidence="7">
    <location>
        <begin position="1297"/>
        <end position="1319"/>
    </location>
</feature>
<name>A0ABQ8PK16_9FUNG</name>
<feature type="compositionally biased region" description="Low complexity" evidence="7">
    <location>
        <begin position="1474"/>
        <end position="1488"/>
    </location>
</feature>
<feature type="compositionally biased region" description="Basic residues" evidence="7">
    <location>
        <begin position="1449"/>
        <end position="1459"/>
    </location>
</feature>
<feature type="transmembrane region" description="Helical" evidence="8">
    <location>
        <begin position="765"/>
        <end position="783"/>
    </location>
</feature>
<dbReference type="InterPro" id="IPR027815">
    <property type="entry name" value="CSC1/OSCA1-like_cyt"/>
</dbReference>
<evidence type="ECO:0000256" key="3">
    <source>
        <dbReference type="ARBA" id="ARBA00022448"/>
    </source>
</evidence>
<feature type="transmembrane region" description="Helical" evidence="8">
    <location>
        <begin position="214"/>
        <end position="232"/>
    </location>
</feature>
<organism evidence="12 13">
    <name type="scientific">Coemansia umbellata</name>
    <dbReference type="NCBI Taxonomy" id="1424467"/>
    <lineage>
        <taxon>Eukaryota</taxon>
        <taxon>Fungi</taxon>
        <taxon>Fungi incertae sedis</taxon>
        <taxon>Zoopagomycota</taxon>
        <taxon>Kickxellomycotina</taxon>
        <taxon>Kickxellomycetes</taxon>
        <taxon>Kickxellales</taxon>
        <taxon>Kickxellaceae</taxon>
        <taxon>Coemansia</taxon>
    </lineage>
</organism>
<evidence type="ECO:0000256" key="5">
    <source>
        <dbReference type="ARBA" id="ARBA00022989"/>
    </source>
</evidence>
<protein>
    <recommendedName>
        <fullName evidence="14">DUF221-domain-containing protein</fullName>
    </recommendedName>
</protein>
<feature type="transmembrane region" description="Helical" evidence="8">
    <location>
        <begin position="163"/>
        <end position="182"/>
    </location>
</feature>
<reference evidence="12" key="1">
    <citation type="submission" date="2022-07" db="EMBL/GenBank/DDBJ databases">
        <title>Phylogenomic reconstructions and comparative analyses of Kickxellomycotina fungi.</title>
        <authorList>
            <person name="Reynolds N.K."/>
            <person name="Stajich J.E."/>
            <person name="Barry K."/>
            <person name="Grigoriev I.V."/>
            <person name="Crous P."/>
            <person name="Smith M.E."/>
        </authorList>
    </citation>
    <scope>NUCLEOTIDE SEQUENCE</scope>
    <source>
        <strain evidence="12">BCRC 34882</strain>
    </source>
</reference>
<dbReference type="InterPro" id="IPR045122">
    <property type="entry name" value="Csc1-like"/>
</dbReference>
<dbReference type="PANTHER" id="PTHR13018:SF5">
    <property type="entry name" value="RE44586P"/>
    <property type="match status" value="1"/>
</dbReference>
<evidence type="ECO:0000256" key="6">
    <source>
        <dbReference type="ARBA" id="ARBA00023136"/>
    </source>
</evidence>
<feature type="transmembrane region" description="Helical" evidence="8">
    <location>
        <begin position="888"/>
        <end position="905"/>
    </location>
</feature>
<dbReference type="EMBL" id="JANBQD010000051">
    <property type="protein sequence ID" value="KAJ1990413.1"/>
    <property type="molecule type" value="Genomic_DNA"/>
</dbReference>
<keyword evidence="3" id="KW-0813">Transport</keyword>
<dbReference type="InterPro" id="IPR032880">
    <property type="entry name" value="CSC1/OSCA1-like_N"/>
</dbReference>
<feature type="compositionally biased region" description="Polar residues" evidence="7">
    <location>
        <begin position="1039"/>
        <end position="1052"/>
    </location>
</feature>
<dbReference type="Pfam" id="PF13967">
    <property type="entry name" value="RSN1_TM"/>
    <property type="match status" value="1"/>
</dbReference>
<evidence type="ECO:0000256" key="1">
    <source>
        <dbReference type="ARBA" id="ARBA00004141"/>
    </source>
</evidence>
<dbReference type="Pfam" id="PF14703">
    <property type="entry name" value="PHM7_cyt"/>
    <property type="match status" value="1"/>
</dbReference>
<evidence type="ECO:0008006" key="14">
    <source>
        <dbReference type="Google" id="ProtNLM"/>
    </source>
</evidence>
<feature type="transmembrane region" description="Helical" evidence="8">
    <location>
        <begin position="626"/>
        <end position="644"/>
    </location>
</feature>
<keyword evidence="13" id="KW-1185">Reference proteome</keyword>
<feature type="compositionally biased region" description="Acidic residues" evidence="7">
    <location>
        <begin position="1429"/>
        <end position="1439"/>
    </location>
</feature>
<evidence type="ECO:0000256" key="2">
    <source>
        <dbReference type="ARBA" id="ARBA00007779"/>
    </source>
</evidence>
<feature type="transmembrane region" description="Helical" evidence="8">
    <location>
        <begin position="84"/>
        <end position="107"/>
    </location>
</feature>
<evidence type="ECO:0000256" key="7">
    <source>
        <dbReference type="SAM" id="MobiDB-lite"/>
    </source>
</evidence>
<evidence type="ECO:0000256" key="4">
    <source>
        <dbReference type="ARBA" id="ARBA00022692"/>
    </source>
</evidence>
<keyword evidence="4 8" id="KW-0812">Transmembrane</keyword>
<feature type="transmembrane region" description="Helical" evidence="8">
    <location>
        <begin position="539"/>
        <end position="564"/>
    </location>
</feature>
<feature type="region of interest" description="Disordered" evidence="7">
    <location>
        <begin position="1400"/>
        <end position="1515"/>
    </location>
</feature>
<feature type="transmembrane region" description="Helical" evidence="8">
    <location>
        <begin position="676"/>
        <end position="696"/>
    </location>
</feature>
<feature type="region of interest" description="Disordered" evidence="7">
    <location>
        <begin position="1035"/>
        <end position="1054"/>
    </location>
</feature>
<feature type="transmembrane region" description="Helical" evidence="8">
    <location>
        <begin position="740"/>
        <end position="759"/>
    </location>
</feature>
<proteinExistence type="inferred from homology"/>
<accession>A0ABQ8PK16</accession>
<comment type="subcellular location">
    <subcellularLocation>
        <location evidence="1">Membrane</location>
        <topology evidence="1">Multi-pass membrane protein</topology>
    </subcellularLocation>
</comment>
<evidence type="ECO:0000313" key="13">
    <source>
        <dbReference type="Proteomes" id="UP001151295"/>
    </source>
</evidence>
<comment type="similarity">
    <text evidence="2">Belongs to the CSC1 (TC 1.A.17) family.</text>
</comment>
<dbReference type="Proteomes" id="UP001151295">
    <property type="component" value="Unassembled WGS sequence"/>
</dbReference>
<dbReference type="Pfam" id="PF02714">
    <property type="entry name" value="RSN1_7TM"/>
    <property type="match status" value="1"/>
</dbReference>
<dbReference type="PANTHER" id="PTHR13018">
    <property type="entry name" value="PROBABLE MEMBRANE PROTEIN DUF221-RELATED"/>
    <property type="match status" value="1"/>
</dbReference>
<evidence type="ECO:0000256" key="8">
    <source>
        <dbReference type="SAM" id="Phobius"/>
    </source>
</evidence>
<evidence type="ECO:0000259" key="10">
    <source>
        <dbReference type="Pfam" id="PF13967"/>
    </source>
</evidence>
<comment type="caution">
    <text evidence="12">The sequence shown here is derived from an EMBL/GenBank/DDBJ whole genome shotgun (WGS) entry which is preliminary data.</text>
</comment>
<feature type="domain" description="CSC1/OSCA1-like cytosolic" evidence="11">
    <location>
        <begin position="256"/>
        <end position="477"/>
    </location>
</feature>
<keyword evidence="6 8" id="KW-0472">Membrane</keyword>
<keyword evidence="5 8" id="KW-1133">Transmembrane helix</keyword>
<dbReference type="InterPro" id="IPR003864">
    <property type="entry name" value="CSC1/OSCA1-like_7TM"/>
</dbReference>
<feature type="domain" description="CSC1/OSCA1-like N-terminal transmembrane" evidence="10">
    <location>
        <begin position="86"/>
        <end position="232"/>
    </location>
</feature>
<evidence type="ECO:0000313" key="12">
    <source>
        <dbReference type="EMBL" id="KAJ1990413.1"/>
    </source>
</evidence>
<feature type="transmembrane region" description="Helical" evidence="8">
    <location>
        <begin position="489"/>
        <end position="519"/>
    </location>
</feature>